<evidence type="ECO:0000313" key="2">
    <source>
        <dbReference type="Proteomes" id="UP000652761"/>
    </source>
</evidence>
<organism evidence="1 2">
    <name type="scientific">Colocasia esculenta</name>
    <name type="common">Wild taro</name>
    <name type="synonym">Arum esculentum</name>
    <dbReference type="NCBI Taxonomy" id="4460"/>
    <lineage>
        <taxon>Eukaryota</taxon>
        <taxon>Viridiplantae</taxon>
        <taxon>Streptophyta</taxon>
        <taxon>Embryophyta</taxon>
        <taxon>Tracheophyta</taxon>
        <taxon>Spermatophyta</taxon>
        <taxon>Magnoliopsida</taxon>
        <taxon>Liliopsida</taxon>
        <taxon>Araceae</taxon>
        <taxon>Aroideae</taxon>
        <taxon>Colocasieae</taxon>
        <taxon>Colocasia</taxon>
    </lineage>
</organism>
<accession>A0A843TFT4</accession>
<protein>
    <submittedName>
        <fullName evidence="1">Uncharacterized protein</fullName>
    </submittedName>
</protein>
<keyword evidence="2" id="KW-1185">Reference proteome</keyword>
<dbReference type="Proteomes" id="UP000652761">
    <property type="component" value="Unassembled WGS sequence"/>
</dbReference>
<gene>
    <name evidence="1" type="ORF">Taro_000641</name>
</gene>
<name>A0A843TFT4_COLES</name>
<dbReference type="EMBL" id="NMUH01000012">
    <property type="protein sequence ID" value="MQL68363.1"/>
    <property type="molecule type" value="Genomic_DNA"/>
</dbReference>
<reference evidence="1" key="1">
    <citation type="submission" date="2017-07" db="EMBL/GenBank/DDBJ databases">
        <title>Taro Niue Genome Assembly and Annotation.</title>
        <authorList>
            <person name="Atibalentja N."/>
            <person name="Keating K."/>
            <person name="Fields C.J."/>
        </authorList>
    </citation>
    <scope>NUCLEOTIDE SEQUENCE</scope>
    <source>
        <strain evidence="1">Niue_2</strain>
        <tissue evidence="1">Leaf</tissue>
    </source>
</reference>
<dbReference type="AlphaFoldDB" id="A0A843TFT4"/>
<proteinExistence type="predicted"/>
<sequence length="113" mass="12765">MPALWQDRASGEKEKRLGTRSFIPCILCCVQNIDCTVNLPHHLLNIVKPHSLSIANLLLLNTSNKLLLLNNLNSTIRYPLQAPMIPSSLDVPLAHEEPITLHCRRPYLTFSML</sequence>
<evidence type="ECO:0000313" key="1">
    <source>
        <dbReference type="EMBL" id="MQL68363.1"/>
    </source>
</evidence>
<comment type="caution">
    <text evidence="1">The sequence shown here is derived from an EMBL/GenBank/DDBJ whole genome shotgun (WGS) entry which is preliminary data.</text>
</comment>